<evidence type="ECO:0000259" key="1">
    <source>
        <dbReference type="Pfam" id="PF01370"/>
    </source>
</evidence>
<dbReference type="Gene3D" id="3.40.50.720">
    <property type="entry name" value="NAD(P)-binding Rossmann-like Domain"/>
    <property type="match status" value="1"/>
</dbReference>
<gene>
    <name evidence="2" type="ORF">DFJ75_0901</name>
</gene>
<evidence type="ECO:0000313" key="3">
    <source>
        <dbReference type="Proteomes" id="UP000274762"/>
    </source>
</evidence>
<accession>A0A315S2Z2</accession>
<dbReference type="Pfam" id="PF01370">
    <property type="entry name" value="Epimerase"/>
    <property type="match status" value="1"/>
</dbReference>
<dbReference type="PANTHER" id="PTHR43245:SF52">
    <property type="entry name" value="NAD-DEPENDENT EPIMERASE_DEHYDRATASE"/>
    <property type="match status" value="1"/>
</dbReference>
<dbReference type="InterPro" id="IPR036291">
    <property type="entry name" value="NAD(P)-bd_dom_sf"/>
</dbReference>
<dbReference type="Proteomes" id="UP000274762">
    <property type="component" value="Unassembled WGS sequence"/>
</dbReference>
<sequence>MKTGKVPYAGHMVEGGDVADTTPRVVLVTGASTFLGGYLTTRLAQNPDIDRVIAVDSRAPSKDMLRRFGRAEFVRVDIRRSAIAKVIDKAGVDTVVHAATSVMDTVGHSPAIKEFNVIGTMQLCAACQRSPTVKRFVVRSSGMIYGASSADPAHFSEDTHARREPTHGYARDLLDVEGYARGLGRRRPDMSVTILRLSAMLGPQISTRMSKYFSATVIPVVIGHEPRLQFLHEEDALSALEHATLAGRAGTFNIAADGVVTLSQAVRRAGRVALPVPGRMLGTVAGVYRGMRVAPFHGDQADYLTFGRVLDTTRMRTELGFEPKYTSLETFDDFLSRKPLEPVISPAAWRRLEQWIAQAAKQLT</sequence>
<accession>A0A495JYP7</accession>
<dbReference type="EMBL" id="RBKV01000001">
    <property type="protein sequence ID" value="RKR94110.1"/>
    <property type="molecule type" value="Genomic_DNA"/>
</dbReference>
<comment type="caution">
    <text evidence="2">The sequence shown here is derived from an EMBL/GenBank/DDBJ whole genome shotgun (WGS) entry which is preliminary data.</text>
</comment>
<dbReference type="InterPro" id="IPR050177">
    <property type="entry name" value="Lipid_A_modif_metabolic_enz"/>
</dbReference>
<dbReference type="SUPFAM" id="SSF51735">
    <property type="entry name" value="NAD(P)-binding Rossmann-fold domains"/>
    <property type="match status" value="1"/>
</dbReference>
<proteinExistence type="predicted"/>
<organism evidence="2 3">
    <name type="scientific">Williamsia marianensis</name>
    <dbReference type="NCBI Taxonomy" id="85044"/>
    <lineage>
        <taxon>Bacteria</taxon>
        <taxon>Bacillati</taxon>
        <taxon>Actinomycetota</taxon>
        <taxon>Actinomycetes</taxon>
        <taxon>Mycobacteriales</taxon>
        <taxon>Nocardiaceae</taxon>
        <taxon>Williamsia</taxon>
    </lineage>
</organism>
<evidence type="ECO:0000313" key="2">
    <source>
        <dbReference type="EMBL" id="RKR94110.1"/>
    </source>
</evidence>
<feature type="domain" description="NAD-dependent epimerase/dehydratase" evidence="1">
    <location>
        <begin position="26"/>
        <end position="254"/>
    </location>
</feature>
<reference evidence="2 3" key="1">
    <citation type="submission" date="2018-10" db="EMBL/GenBank/DDBJ databases">
        <title>Sequencing the genomes of 1000 actinobacteria strains.</title>
        <authorList>
            <person name="Klenk H.-P."/>
        </authorList>
    </citation>
    <scope>NUCLEOTIDE SEQUENCE [LARGE SCALE GENOMIC DNA]</scope>
    <source>
        <strain evidence="2 3">DSM 44343</strain>
    </source>
</reference>
<dbReference type="InterPro" id="IPR001509">
    <property type="entry name" value="Epimerase_deHydtase"/>
</dbReference>
<name>A0A315S2Z2_WILMA</name>
<protein>
    <submittedName>
        <fullName evidence="2">UDP-glucose 4-epimerase</fullName>
    </submittedName>
</protein>
<dbReference type="PANTHER" id="PTHR43245">
    <property type="entry name" value="BIFUNCTIONAL POLYMYXIN RESISTANCE PROTEIN ARNA"/>
    <property type="match status" value="1"/>
</dbReference>
<dbReference type="AlphaFoldDB" id="A0A315S2Z2"/>